<evidence type="ECO:0000313" key="7">
    <source>
        <dbReference type="Proteomes" id="UP000017836"/>
    </source>
</evidence>
<proteinExistence type="predicted"/>
<dbReference type="HOGENOM" id="CLU_005303_2_1_1"/>
<comment type="subcellular location">
    <subcellularLocation>
        <location evidence="1">Nucleus</location>
    </subcellularLocation>
</comment>
<feature type="domain" description="BRCT" evidence="5">
    <location>
        <begin position="917"/>
        <end position="1007"/>
    </location>
</feature>
<keyword evidence="2" id="KW-0227">DNA damage</keyword>
<sequence length="1142" mass="124868">MGGEREKGRLSIDSETQTISIDSPLDGGVFIETHDSDTCPAENTLVLDDTVSLENEIACEDPDHIEDTQLVEDPNCTNVTTLLVGESEEGICVGSDHEETQRTLVLIDNEGVLGEEGSIPLKNDGYKRKCKEGGNLSVVNATLENDWDRRNNVVDSDASTDDEVASGNSISYGSPCRQPASMPKSGSSQRSFASVRAASLRASGLSAAQSMGLKRPAYGTGSLNQEGLNALGDQTRGKAGNPRVRKLFVEDELAENGNSIRKFNSLGDEETNSSLLPGHCTAGLSYLNSQEPGELSQAEALGVVDKLVSVNGVGLSQPVEPGKTGDMKAALNSSVKGAQTLAKLADLRNPTEKIAIFDWDDNREDGRGGIFSSKRKEAFFQNGKTVDKALTEPHKNKRALSKGPKGLGERLREKEEERFSYVHQGVLNFAHSDSRVVLSGSSSGHYMRCAKISRNLFKDLEEHPSQVPLGQEPASPVRFSQGTYDVGFDTQMAAEAIEALGCVPPVTPTNQKALTNPTKGLRKSNSRSKSKAGSKAKGKIGSDSRRVSVRKRGCSSIDSDYNLRKSKQMKTLDDKSREADHIGFSRCRKKPIAKAVEPKLTGEREANQQKFEQEERTAKLSELGIRERRKPQLEKKEKRSFDTLSNEKPAGTNLLKETLSSYPKTRAGKRNSSERNLNSLLSVAGCVKNLEAVNQSSSARRKRSTNAAKTTHSQTCVPNKDSIEEIFLNPGTRKTRSASKSSAPLITVSKDVPTKAREATTHLSPAERDSMDGISCLPSEIDGIDGVSDVPIKSSVRIRSSRNPSSRLLSPNPTSMTRQQTPEHSFYKNAANHSAALANKDQLHNILSATTEKKTELAGSVCSTPLKGTDAVSPICMGDGAHRSFTRDPGKSTLRRELIRLDAAEPEVSPTLKSAGRRKRYMSSVRVLFSHHLDDDIVKQQKKILARLGACSTTSSPSDATHFVTDKFVRTRNMLETMALGKPVVTHLWLENCGQASCFLDEKKYILRDTKKEKEIGFSMPASLNRASQSPLLQGKRVMVTPSVKPNRDLVAYLIKALNGQVVERLGKSAIKDDKILKDILVISCEEDYIFSAPLLEKGARAYTSELILNGIVIQKLEYERHHLFEDHVKRLRSSNLVQSRK</sequence>
<feature type="compositionally biased region" description="Basic and acidic residues" evidence="4">
    <location>
        <begin position="599"/>
        <end position="641"/>
    </location>
</feature>
<dbReference type="OMA" id="QVMDFGG"/>
<dbReference type="AlphaFoldDB" id="U5D5Z4"/>
<dbReference type="PANTHER" id="PTHR23196:SF1">
    <property type="entry name" value="PAX-INTERACTING PROTEIN 1"/>
    <property type="match status" value="1"/>
</dbReference>
<feature type="compositionally biased region" description="Low complexity" evidence="4">
    <location>
        <begin position="798"/>
        <end position="815"/>
    </location>
</feature>
<dbReference type="GO" id="GO:0005634">
    <property type="term" value="C:nucleus"/>
    <property type="evidence" value="ECO:0007669"/>
    <property type="project" value="UniProtKB-SubCell"/>
</dbReference>
<feature type="region of interest" description="Disordered" evidence="4">
    <location>
        <begin position="750"/>
        <end position="773"/>
    </location>
</feature>
<gene>
    <name evidence="6" type="ORF">AMTR_s00057p00134990</name>
</gene>
<accession>U5D5Z4</accession>
<dbReference type="EMBL" id="KI392405">
    <property type="protein sequence ID" value="ERN16852.1"/>
    <property type="molecule type" value="Genomic_DNA"/>
</dbReference>
<dbReference type="eggNOG" id="KOG2043">
    <property type="taxonomic scope" value="Eukaryota"/>
</dbReference>
<dbReference type="PROSITE" id="PS50172">
    <property type="entry name" value="BRCT"/>
    <property type="match status" value="1"/>
</dbReference>
<dbReference type="OrthoDB" id="342264at2759"/>
<evidence type="ECO:0000256" key="1">
    <source>
        <dbReference type="ARBA" id="ARBA00004123"/>
    </source>
</evidence>
<dbReference type="STRING" id="13333.U5D5Z4"/>
<dbReference type="InterPro" id="IPR001357">
    <property type="entry name" value="BRCT_dom"/>
</dbReference>
<dbReference type="SMART" id="SM00292">
    <property type="entry name" value="BRCT"/>
    <property type="match status" value="1"/>
</dbReference>
<feature type="region of interest" description="Disordered" evidence="4">
    <location>
        <begin position="152"/>
        <end position="193"/>
    </location>
</feature>
<dbReference type="Gramene" id="ERN16852">
    <property type="protein sequence ID" value="ERN16852"/>
    <property type="gene ID" value="AMTR_s00057p00134990"/>
</dbReference>
<feature type="region of interest" description="Disordered" evidence="4">
    <location>
        <begin position="393"/>
        <end position="412"/>
    </location>
</feature>
<feature type="region of interest" description="Disordered" evidence="4">
    <location>
        <begin position="798"/>
        <end position="821"/>
    </location>
</feature>
<evidence type="ECO:0000259" key="5">
    <source>
        <dbReference type="PROSITE" id="PS50172"/>
    </source>
</evidence>
<evidence type="ECO:0000256" key="2">
    <source>
        <dbReference type="ARBA" id="ARBA00022763"/>
    </source>
</evidence>
<dbReference type="Proteomes" id="UP000017836">
    <property type="component" value="Unassembled WGS sequence"/>
</dbReference>
<dbReference type="CDD" id="cd17744">
    <property type="entry name" value="BRCT_MDC1_rpt1"/>
    <property type="match status" value="1"/>
</dbReference>
<evidence type="ECO:0000256" key="4">
    <source>
        <dbReference type="SAM" id="MobiDB-lite"/>
    </source>
</evidence>
<feature type="compositionally biased region" description="Polar residues" evidence="4">
    <location>
        <begin position="508"/>
        <end position="518"/>
    </location>
</feature>
<dbReference type="PANTHER" id="PTHR23196">
    <property type="entry name" value="PAX TRANSCRIPTION ACTIVATION DOMAIN INTERACTING PROTEIN"/>
    <property type="match status" value="1"/>
</dbReference>
<feature type="region of interest" description="Disordered" evidence="4">
    <location>
        <begin position="505"/>
        <end position="559"/>
    </location>
</feature>
<dbReference type="Pfam" id="PF16589">
    <property type="entry name" value="BRCT_2"/>
    <property type="match status" value="1"/>
</dbReference>
<feature type="compositionally biased region" description="Basic residues" evidence="4">
    <location>
        <begin position="520"/>
        <end position="538"/>
    </location>
</feature>
<keyword evidence="3" id="KW-0539">Nucleus</keyword>
<dbReference type="InterPro" id="IPR051579">
    <property type="entry name" value="DDR_Transcriptional_Reg"/>
</dbReference>
<dbReference type="SUPFAM" id="SSF52113">
    <property type="entry name" value="BRCT domain"/>
    <property type="match status" value="1"/>
</dbReference>
<evidence type="ECO:0000256" key="3">
    <source>
        <dbReference type="ARBA" id="ARBA00023242"/>
    </source>
</evidence>
<feature type="region of interest" description="Disordered" evidence="4">
    <location>
        <begin position="599"/>
        <end position="675"/>
    </location>
</feature>
<protein>
    <recommendedName>
        <fullName evidence="5">BRCT domain-containing protein</fullName>
    </recommendedName>
</protein>
<feature type="region of interest" description="Disordered" evidence="4">
    <location>
        <begin position="694"/>
        <end position="717"/>
    </location>
</feature>
<organism evidence="6 7">
    <name type="scientific">Amborella trichopoda</name>
    <dbReference type="NCBI Taxonomy" id="13333"/>
    <lineage>
        <taxon>Eukaryota</taxon>
        <taxon>Viridiplantae</taxon>
        <taxon>Streptophyta</taxon>
        <taxon>Embryophyta</taxon>
        <taxon>Tracheophyta</taxon>
        <taxon>Spermatophyta</taxon>
        <taxon>Magnoliopsida</taxon>
        <taxon>Amborellales</taxon>
        <taxon>Amborellaceae</taxon>
        <taxon>Amborella</taxon>
    </lineage>
</organism>
<name>U5D5Z4_AMBTC</name>
<feature type="compositionally biased region" description="Polar residues" evidence="4">
    <location>
        <begin position="705"/>
        <end position="717"/>
    </location>
</feature>
<feature type="compositionally biased region" description="Basic and acidic residues" evidence="4">
    <location>
        <begin position="752"/>
        <end position="771"/>
    </location>
</feature>
<dbReference type="Pfam" id="PF16770">
    <property type="entry name" value="RTT107_BRCT_5"/>
    <property type="match status" value="1"/>
</dbReference>
<evidence type="ECO:0000313" key="6">
    <source>
        <dbReference type="EMBL" id="ERN16852.1"/>
    </source>
</evidence>
<dbReference type="Gene3D" id="3.40.50.10190">
    <property type="entry name" value="BRCT domain"/>
    <property type="match status" value="2"/>
</dbReference>
<keyword evidence="7" id="KW-1185">Reference proteome</keyword>
<reference evidence="7" key="1">
    <citation type="journal article" date="2013" name="Science">
        <title>The Amborella genome and the evolution of flowering plants.</title>
        <authorList>
            <consortium name="Amborella Genome Project"/>
        </authorList>
    </citation>
    <scope>NUCLEOTIDE SEQUENCE [LARGE SCALE GENOMIC DNA]</scope>
</reference>
<dbReference type="CDD" id="cd18432">
    <property type="entry name" value="BRCT_PAXIP1_rpt6_like"/>
    <property type="match status" value="1"/>
</dbReference>
<dbReference type="GO" id="GO:0006974">
    <property type="term" value="P:DNA damage response"/>
    <property type="evidence" value="ECO:0007669"/>
    <property type="project" value="UniProtKB-KW"/>
</dbReference>
<dbReference type="InterPro" id="IPR036420">
    <property type="entry name" value="BRCT_dom_sf"/>
</dbReference>